<gene>
    <name evidence="1" type="ORF">MWN34_08745</name>
</gene>
<evidence type="ECO:0000313" key="2">
    <source>
        <dbReference type="Proteomes" id="UP001203284"/>
    </source>
</evidence>
<keyword evidence="2" id="KW-1185">Reference proteome</keyword>
<organism evidence="1 2">
    <name type="scientific">Ancylobacter crimeensis</name>
    <dbReference type="NCBI Taxonomy" id="2579147"/>
    <lineage>
        <taxon>Bacteria</taxon>
        <taxon>Pseudomonadati</taxon>
        <taxon>Pseudomonadota</taxon>
        <taxon>Alphaproteobacteria</taxon>
        <taxon>Hyphomicrobiales</taxon>
        <taxon>Xanthobacteraceae</taxon>
        <taxon>Ancylobacter</taxon>
    </lineage>
</organism>
<dbReference type="EMBL" id="JALKCH010000005">
    <property type="protein sequence ID" value="MCK0197000.1"/>
    <property type="molecule type" value="Genomic_DNA"/>
</dbReference>
<protein>
    <submittedName>
        <fullName evidence="1">Uncharacterized protein</fullName>
    </submittedName>
</protein>
<dbReference type="Proteomes" id="UP001203284">
    <property type="component" value="Unassembled WGS sequence"/>
</dbReference>
<dbReference type="RefSeq" id="WP_247028549.1">
    <property type="nucleotide sequence ID" value="NZ_JALKCH010000005.1"/>
</dbReference>
<accession>A0ABT0DAP4</accession>
<proteinExistence type="predicted"/>
<evidence type="ECO:0000313" key="1">
    <source>
        <dbReference type="EMBL" id="MCK0197000.1"/>
    </source>
</evidence>
<sequence>MTLENNRIVDDQAQCDGLRKIGRIDTPDEALTVLNEKAAAGLALIGNLKIIVPRKRKNDRIQRLFIGIRIA</sequence>
<comment type="caution">
    <text evidence="1">The sequence shown here is derived from an EMBL/GenBank/DDBJ whole genome shotgun (WGS) entry which is preliminary data.</text>
</comment>
<reference evidence="1 2" key="1">
    <citation type="submission" date="2022-04" db="EMBL/GenBank/DDBJ databases">
        <authorList>
            <person name="Grouzdev D.S."/>
            <person name="Pantiukh K.S."/>
            <person name="Krutkina M.S."/>
        </authorList>
    </citation>
    <scope>NUCLEOTIDE SEQUENCE [LARGE SCALE GENOMIC DNA]</scope>
    <source>
        <strain evidence="1 2">6x-1</strain>
    </source>
</reference>
<name>A0ABT0DAP4_9HYPH</name>